<accession>G7YBU0</accession>
<gene>
    <name evidence="7" type="ORF">CLF_104525</name>
</gene>
<feature type="transmembrane region" description="Helical" evidence="5">
    <location>
        <begin position="291"/>
        <end position="314"/>
    </location>
</feature>
<protein>
    <submittedName>
        <fullName evidence="7">Facilitated trehalose transporter tret1</fullName>
    </submittedName>
</protein>
<feature type="transmembrane region" description="Helical" evidence="5">
    <location>
        <begin position="379"/>
        <end position="402"/>
    </location>
</feature>
<evidence type="ECO:0000313" key="8">
    <source>
        <dbReference type="Proteomes" id="UP000008909"/>
    </source>
</evidence>
<dbReference type="PROSITE" id="PS50850">
    <property type="entry name" value="MFS"/>
    <property type="match status" value="1"/>
</dbReference>
<dbReference type="GO" id="GO:0022857">
    <property type="term" value="F:transmembrane transporter activity"/>
    <property type="evidence" value="ECO:0007669"/>
    <property type="project" value="InterPro"/>
</dbReference>
<proteinExistence type="predicted"/>
<feature type="transmembrane region" description="Helical" evidence="5">
    <location>
        <begin position="41"/>
        <end position="60"/>
    </location>
</feature>
<dbReference type="PANTHER" id="PTHR48021">
    <property type="match status" value="1"/>
</dbReference>
<sequence length="505" mass="56148">MKNEIQLDSRAAFENGCYHRFAPVVRDSLLFPNARKQIGQALTEGFTPIFEQCIILGLWWQIGVQAVLSPGHYAWFTVSFYFGAIIGSLLSCRMLSSYGRHWTLHFSCLPNLAGWFYMFLTARSLSILSIFMGRLLTGVAVGLMIPGGLIYLIEVAPADCSGLFGCLAPLGFALGSTFAHATLAYSDYIYFVFAGSILLVFVNLTIWLLPESPRWLAKTEQFDRAAAACSWFSCQNYQQLIDSESSLKTAPDCIDNVGVQLTQFQRFNRFLFGFTNMSSVDQSNAHLARRLLALQQLTLIGPLLNFCESLFAFGGSPWTLHYAGTIGLPQCIFTTIAALAASYTPRKNMLHCSTLIMSLSYFVLGVLLQFDYFKPISPFTILCVSLCLIGYSVGWGPIPIIMVVEMFNTEHRGFIVGSAMVISWILGIVTILLFEPLTTLLGAPCYFWLSSFACVLCTVYVHLYVPETNAYVCKPPITKLTQALKLEPIQPEVKRKANGLRMKGV</sequence>
<dbReference type="InterPro" id="IPR050549">
    <property type="entry name" value="MFS_Trehalose_Transporter"/>
</dbReference>
<dbReference type="EMBL" id="DF143044">
    <property type="protein sequence ID" value="GAA50424.1"/>
    <property type="molecule type" value="Genomic_DNA"/>
</dbReference>
<keyword evidence="2 5" id="KW-0812">Transmembrane</keyword>
<dbReference type="Pfam" id="PF00083">
    <property type="entry name" value="Sugar_tr"/>
    <property type="match status" value="1"/>
</dbReference>
<feature type="domain" description="Major facilitator superfamily (MFS) profile" evidence="6">
    <location>
        <begin position="1"/>
        <end position="469"/>
    </location>
</feature>
<evidence type="ECO:0000256" key="3">
    <source>
        <dbReference type="ARBA" id="ARBA00022989"/>
    </source>
</evidence>
<dbReference type="InterPro" id="IPR036259">
    <property type="entry name" value="MFS_trans_sf"/>
</dbReference>
<dbReference type="SUPFAM" id="SSF103473">
    <property type="entry name" value="MFS general substrate transporter"/>
    <property type="match status" value="1"/>
</dbReference>
<evidence type="ECO:0000256" key="2">
    <source>
        <dbReference type="ARBA" id="ARBA00022692"/>
    </source>
</evidence>
<evidence type="ECO:0000256" key="4">
    <source>
        <dbReference type="ARBA" id="ARBA00023136"/>
    </source>
</evidence>
<keyword evidence="4 5" id="KW-0472">Membrane</keyword>
<feature type="transmembrane region" description="Helical" evidence="5">
    <location>
        <begin position="188"/>
        <end position="209"/>
    </location>
</feature>
<dbReference type="Proteomes" id="UP000008909">
    <property type="component" value="Unassembled WGS sequence"/>
</dbReference>
<comment type="subcellular location">
    <subcellularLocation>
        <location evidence="1">Membrane</location>
        <topology evidence="1">Multi-pass membrane protein</topology>
    </subcellularLocation>
</comment>
<dbReference type="PANTHER" id="PTHR48021:SF1">
    <property type="entry name" value="GH07001P-RELATED"/>
    <property type="match status" value="1"/>
</dbReference>
<feature type="transmembrane region" description="Helical" evidence="5">
    <location>
        <begin position="126"/>
        <end position="153"/>
    </location>
</feature>
<feature type="transmembrane region" description="Helical" evidence="5">
    <location>
        <begin position="414"/>
        <end position="434"/>
    </location>
</feature>
<feature type="transmembrane region" description="Helical" evidence="5">
    <location>
        <begin position="160"/>
        <end position="182"/>
    </location>
</feature>
<keyword evidence="3 5" id="KW-1133">Transmembrane helix</keyword>
<dbReference type="InterPro" id="IPR005828">
    <property type="entry name" value="MFS_sugar_transport-like"/>
</dbReference>
<feature type="transmembrane region" description="Helical" evidence="5">
    <location>
        <begin position="446"/>
        <end position="465"/>
    </location>
</feature>
<evidence type="ECO:0000259" key="6">
    <source>
        <dbReference type="PROSITE" id="PS50850"/>
    </source>
</evidence>
<dbReference type="AlphaFoldDB" id="G7YBU0"/>
<evidence type="ECO:0000256" key="5">
    <source>
        <dbReference type="SAM" id="Phobius"/>
    </source>
</evidence>
<name>G7YBU0_CLOSI</name>
<reference evidence="7" key="1">
    <citation type="journal article" date="2011" name="Genome Biol.">
        <title>The draft genome of the carcinogenic human liver fluke Clonorchis sinensis.</title>
        <authorList>
            <person name="Wang X."/>
            <person name="Chen W."/>
            <person name="Huang Y."/>
            <person name="Sun J."/>
            <person name="Men J."/>
            <person name="Liu H."/>
            <person name="Luo F."/>
            <person name="Guo L."/>
            <person name="Lv X."/>
            <person name="Deng C."/>
            <person name="Zhou C."/>
            <person name="Fan Y."/>
            <person name="Li X."/>
            <person name="Huang L."/>
            <person name="Hu Y."/>
            <person name="Liang C."/>
            <person name="Hu X."/>
            <person name="Xu J."/>
            <person name="Yu X."/>
        </authorList>
    </citation>
    <scope>NUCLEOTIDE SEQUENCE [LARGE SCALE GENOMIC DNA]</scope>
    <source>
        <strain evidence="7">Henan</strain>
    </source>
</reference>
<feature type="transmembrane region" description="Helical" evidence="5">
    <location>
        <begin position="102"/>
        <end position="120"/>
    </location>
</feature>
<dbReference type="GO" id="GO:0016020">
    <property type="term" value="C:membrane"/>
    <property type="evidence" value="ECO:0007669"/>
    <property type="project" value="UniProtKB-SubCell"/>
</dbReference>
<reference key="2">
    <citation type="submission" date="2011-10" db="EMBL/GenBank/DDBJ databases">
        <title>The genome and transcriptome sequence of Clonorchis sinensis provide insights into the carcinogenic liver fluke.</title>
        <authorList>
            <person name="Wang X."/>
            <person name="Huang Y."/>
            <person name="Chen W."/>
            <person name="Liu H."/>
            <person name="Guo L."/>
            <person name="Chen Y."/>
            <person name="Luo F."/>
            <person name="Zhou W."/>
            <person name="Sun J."/>
            <person name="Mao Q."/>
            <person name="Liang P."/>
            <person name="Zhou C."/>
            <person name="Tian Y."/>
            <person name="Men J."/>
            <person name="Lv X."/>
            <person name="Huang L."/>
            <person name="Zhou J."/>
            <person name="Hu Y."/>
            <person name="Li R."/>
            <person name="Zhang F."/>
            <person name="Lei H."/>
            <person name="Li X."/>
            <person name="Hu X."/>
            <person name="Liang C."/>
            <person name="Xu J."/>
            <person name="Wu Z."/>
            <person name="Yu X."/>
        </authorList>
    </citation>
    <scope>NUCLEOTIDE SEQUENCE</scope>
    <source>
        <strain>Henan</strain>
    </source>
</reference>
<keyword evidence="8" id="KW-1185">Reference proteome</keyword>
<evidence type="ECO:0000256" key="1">
    <source>
        <dbReference type="ARBA" id="ARBA00004141"/>
    </source>
</evidence>
<feature type="transmembrane region" description="Helical" evidence="5">
    <location>
        <begin position="320"/>
        <end position="343"/>
    </location>
</feature>
<feature type="transmembrane region" description="Helical" evidence="5">
    <location>
        <begin position="355"/>
        <end position="373"/>
    </location>
</feature>
<dbReference type="InterPro" id="IPR020846">
    <property type="entry name" value="MFS_dom"/>
</dbReference>
<dbReference type="Gene3D" id="1.20.1250.20">
    <property type="entry name" value="MFS general substrate transporter like domains"/>
    <property type="match status" value="1"/>
</dbReference>
<organism evidence="7 8">
    <name type="scientific">Clonorchis sinensis</name>
    <name type="common">Chinese liver fluke</name>
    <dbReference type="NCBI Taxonomy" id="79923"/>
    <lineage>
        <taxon>Eukaryota</taxon>
        <taxon>Metazoa</taxon>
        <taxon>Spiralia</taxon>
        <taxon>Lophotrochozoa</taxon>
        <taxon>Platyhelminthes</taxon>
        <taxon>Trematoda</taxon>
        <taxon>Digenea</taxon>
        <taxon>Opisthorchiida</taxon>
        <taxon>Opisthorchiata</taxon>
        <taxon>Opisthorchiidae</taxon>
        <taxon>Clonorchis</taxon>
    </lineage>
</organism>
<feature type="transmembrane region" description="Helical" evidence="5">
    <location>
        <begin position="72"/>
        <end position="90"/>
    </location>
</feature>
<evidence type="ECO:0000313" key="7">
    <source>
        <dbReference type="EMBL" id="GAA50424.1"/>
    </source>
</evidence>